<dbReference type="GO" id="GO:0016616">
    <property type="term" value="F:oxidoreductase activity, acting on the CH-OH group of donors, NAD or NADP as acceptor"/>
    <property type="evidence" value="ECO:0007669"/>
    <property type="project" value="TreeGrafter"/>
</dbReference>
<gene>
    <name evidence="4" type="ORF">UFOPK4171_00847</name>
</gene>
<proteinExistence type="inferred from homology"/>
<accession>A0A6J5ZMB0</accession>
<keyword evidence="2" id="KW-0560">Oxidoreductase</keyword>
<reference evidence="4" key="1">
    <citation type="submission" date="2020-05" db="EMBL/GenBank/DDBJ databases">
        <authorList>
            <person name="Chiriac C."/>
            <person name="Salcher M."/>
            <person name="Ghai R."/>
            <person name="Kavagutti S V."/>
        </authorList>
    </citation>
    <scope>NUCLEOTIDE SEQUENCE</scope>
</reference>
<name>A0A6J5ZMB0_9ZZZZ</name>
<dbReference type="PANTHER" id="PTHR42760:SF133">
    <property type="entry name" value="3-OXOACYL-[ACYL-CARRIER-PROTEIN] REDUCTASE"/>
    <property type="match status" value="1"/>
</dbReference>
<feature type="domain" description="Ketoreductase" evidence="3">
    <location>
        <begin position="10"/>
        <end position="193"/>
    </location>
</feature>
<organism evidence="4">
    <name type="scientific">freshwater metagenome</name>
    <dbReference type="NCBI Taxonomy" id="449393"/>
    <lineage>
        <taxon>unclassified sequences</taxon>
        <taxon>metagenomes</taxon>
        <taxon>ecological metagenomes</taxon>
    </lineage>
</organism>
<comment type="similarity">
    <text evidence="1">Belongs to the short-chain dehydrogenases/reductases (SDR) family.</text>
</comment>
<sequence length="265" mass="28351">MSIDQDLAGKVVVITGSGRGIGKQLAIGAAARGARLALVEVIKENLDATVKEIAATGADVRGYHTDLGVESQVVENFKAIEKDFGRIDCLVNNAMIHDPEELVDVTLEKWNRSLAITLTASFLTIRAVLPGMIKQGAGNIINIGTVNAKTMIGSDSYSVAKAGIHALTRTVAVRYGPKGVRCNTVVPGTIATDAWQERVDRNPTIFEKLKPWYPLGRVGKPKDISEAVLFLLSDKSEWMSGSEMVVDGGLLAGLAPMYKMVEGSD</sequence>
<dbReference type="PRINTS" id="PR00080">
    <property type="entry name" value="SDRFAMILY"/>
</dbReference>
<protein>
    <submittedName>
        <fullName evidence="4">Unannotated protein</fullName>
    </submittedName>
</protein>
<evidence type="ECO:0000256" key="1">
    <source>
        <dbReference type="ARBA" id="ARBA00006484"/>
    </source>
</evidence>
<dbReference type="InterPro" id="IPR002347">
    <property type="entry name" value="SDR_fam"/>
</dbReference>
<dbReference type="CDD" id="cd05233">
    <property type="entry name" value="SDR_c"/>
    <property type="match status" value="1"/>
</dbReference>
<dbReference type="SMART" id="SM00822">
    <property type="entry name" value="PKS_KR"/>
    <property type="match status" value="1"/>
</dbReference>
<dbReference type="InterPro" id="IPR036291">
    <property type="entry name" value="NAD(P)-bd_dom_sf"/>
</dbReference>
<dbReference type="InterPro" id="IPR057326">
    <property type="entry name" value="KR_dom"/>
</dbReference>
<evidence type="ECO:0000256" key="2">
    <source>
        <dbReference type="ARBA" id="ARBA00023002"/>
    </source>
</evidence>
<evidence type="ECO:0000313" key="4">
    <source>
        <dbReference type="EMBL" id="CAB4342119.1"/>
    </source>
</evidence>
<evidence type="ECO:0000259" key="3">
    <source>
        <dbReference type="SMART" id="SM00822"/>
    </source>
</evidence>
<dbReference type="AlphaFoldDB" id="A0A6J5ZMB0"/>
<dbReference type="Pfam" id="PF13561">
    <property type="entry name" value="adh_short_C2"/>
    <property type="match status" value="1"/>
</dbReference>
<dbReference type="SUPFAM" id="SSF51735">
    <property type="entry name" value="NAD(P)-binding Rossmann-fold domains"/>
    <property type="match status" value="1"/>
</dbReference>
<dbReference type="PRINTS" id="PR00081">
    <property type="entry name" value="GDHRDH"/>
</dbReference>
<dbReference type="FunFam" id="3.40.50.720:FF:000084">
    <property type="entry name" value="Short-chain dehydrogenase reductase"/>
    <property type="match status" value="1"/>
</dbReference>
<dbReference type="Gene3D" id="3.40.50.720">
    <property type="entry name" value="NAD(P)-binding Rossmann-like Domain"/>
    <property type="match status" value="1"/>
</dbReference>
<dbReference type="EMBL" id="CAESAM010000090">
    <property type="protein sequence ID" value="CAB4342119.1"/>
    <property type="molecule type" value="Genomic_DNA"/>
</dbReference>
<dbReference type="PANTHER" id="PTHR42760">
    <property type="entry name" value="SHORT-CHAIN DEHYDROGENASES/REDUCTASES FAMILY MEMBER"/>
    <property type="match status" value="1"/>
</dbReference>